<dbReference type="AlphaFoldDB" id="X1GSX3"/>
<protein>
    <submittedName>
        <fullName evidence="1">Uncharacterized protein</fullName>
    </submittedName>
</protein>
<evidence type="ECO:0000313" key="1">
    <source>
        <dbReference type="EMBL" id="GAH60287.1"/>
    </source>
</evidence>
<proteinExistence type="predicted"/>
<reference evidence="1" key="1">
    <citation type="journal article" date="2014" name="Front. Microbiol.">
        <title>High frequency of phylogenetically diverse reductive dehalogenase-homologous genes in deep subseafloor sedimentary metagenomes.</title>
        <authorList>
            <person name="Kawai M."/>
            <person name="Futagami T."/>
            <person name="Toyoda A."/>
            <person name="Takaki Y."/>
            <person name="Nishi S."/>
            <person name="Hori S."/>
            <person name="Arai W."/>
            <person name="Tsubouchi T."/>
            <person name="Morono Y."/>
            <person name="Uchiyama I."/>
            <person name="Ito T."/>
            <person name="Fujiyama A."/>
            <person name="Inagaki F."/>
            <person name="Takami H."/>
        </authorList>
    </citation>
    <scope>NUCLEOTIDE SEQUENCE</scope>
    <source>
        <strain evidence="1">Expedition CK06-06</strain>
    </source>
</reference>
<comment type="caution">
    <text evidence="1">The sequence shown here is derived from an EMBL/GenBank/DDBJ whole genome shotgun (WGS) entry which is preliminary data.</text>
</comment>
<organism evidence="1">
    <name type="scientific">marine sediment metagenome</name>
    <dbReference type="NCBI Taxonomy" id="412755"/>
    <lineage>
        <taxon>unclassified sequences</taxon>
        <taxon>metagenomes</taxon>
        <taxon>ecological metagenomes</taxon>
    </lineage>
</organism>
<sequence length="121" mass="13564">WTERWYTHSVQSNDIQYKHTGFAIRFWADPDPNENYYLDNINISYGEAPTECNPTLDEDWDISDAQVCDAVQVTTGTGNINILSGGTLNLINGANVSTTKLNLLTTGDQVFINQGCELRME</sequence>
<accession>X1GSX3</accession>
<dbReference type="EMBL" id="BARU01018786">
    <property type="protein sequence ID" value="GAH60287.1"/>
    <property type="molecule type" value="Genomic_DNA"/>
</dbReference>
<gene>
    <name evidence="1" type="ORF">S03H2_31018</name>
</gene>
<name>X1GSX3_9ZZZZ</name>
<feature type="non-terminal residue" evidence="1">
    <location>
        <position position="1"/>
    </location>
</feature>